<proteinExistence type="predicted"/>
<dbReference type="AlphaFoldDB" id="X1RZ36"/>
<sequence>SLQAELVGENVVMLRNGERIITLTLPEGKEGFSIETSDGGSVIRLRFLTGEERVEMMEKMWIGEELDVGELLEIAEVDGRVQELTAGREYEVVTAMQLWGLEENAWGVITLELEETKELYKISIDLRKRTVESIQEVPQPLPVYVRLTVTEAEESAIEKAKEDSRVAELLGVGYEITSAYATILTEQVLTKEGEGYVFRPTIRAVDLWLEKGENRARVYVEFVPTEMIYPK</sequence>
<dbReference type="EMBL" id="BARW01006070">
    <property type="protein sequence ID" value="GAI85918.1"/>
    <property type="molecule type" value="Genomic_DNA"/>
</dbReference>
<organism evidence="1">
    <name type="scientific">marine sediment metagenome</name>
    <dbReference type="NCBI Taxonomy" id="412755"/>
    <lineage>
        <taxon>unclassified sequences</taxon>
        <taxon>metagenomes</taxon>
        <taxon>ecological metagenomes</taxon>
    </lineage>
</organism>
<gene>
    <name evidence="1" type="ORF">S12H4_12705</name>
</gene>
<name>X1RZ36_9ZZZZ</name>
<evidence type="ECO:0000313" key="1">
    <source>
        <dbReference type="EMBL" id="GAI85918.1"/>
    </source>
</evidence>
<accession>X1RZ36</accession>
<feature type="non-terminal residue" evidence="1">
    <location>
        <position position="1"/>
    </location>
</feature>
<reference evidence="1" key="1">
    <citation type="journal article" date="2014" name="Front. Microbiol.">
        <title>High frequency of phylogenetically diverse reductive dehalogenase-homologous genes in deep subseafloor sedimentary metagenomes.</title>
        <authorList>
            <person name="Kawai M."/>
            <person name="Futagami T."/>
            <person name="Toyoda A."/>
            <person name="Takaki Y."/>
            <person name="Nishi S."/>
            <person name="Hori S."/>
            <person name="Arai W."/>
            <person name="Tsubouchi T."/>
            <person name="Morono Y."/>
            <person name="Uchiyama I."/>
            <person name="Ito T."/>
            <person name="Fujiyama A."/>
            <person name="Inagaki F."/>
            <person name="Takami H."/>
        </authorList>
    </citation>
    <scope>NUCLEOTIDE SEQUENCE</scope>
    <source>
        <strain evidence="1">Expedition CK06-06</strain>
    </source>
</reference>
<protein>
    <submittedName>
        <fullName evidence="1">Uncharacterized protein</fullName>
    </submittedName>
</protein>
<comment type="caution">
    <text evidence="1">The sequence shown here is derived from an EMBL/GenBank/DDBJ whole genome shotgun (WGS) entry which is preliminary data.</text>
</comment>